<reference evidence="1 2" key="1">
    <citation type="submission" date="2020-01" db="EMBL/GenBank/DDBJ databases">
        <title>Isolation, characterization and genomic analysis of a lytic bacteriophage vB_CsaP_009 infecting Cronobacter.</title>
        <authorList>
            <person name="Soleimani-Delfan A."/>
            <person name="Shahin K."/>
            <person name="Barazandeh M."/>
            <person name="Komijani M."/>
        </authorList>
    </citation>
    <scope>NUCLEOTIDE SEQUENCE [LARGE SCALE GENOMIC DNA]</scope>
</reference>
<dbReference type="KEGG" id="vg:55603441"/>
<name>A0A679FGB6_9CAUD</name>
<evidence type="ECO:0000313" key="1">
    <source>
        <dbReference type="EMBL" id="BBU72653.1"/>
    </source>
</evidence>
<accession>A0A679FGB6</accession>
<dbReference type="GeneID" id="55603441"/>
<proteinExistence type="predicted"/>
<sequence>MFVYTANPSVESNGIFRSENLKEVEDRYIKDICDGVLDDLSYAYRGVTLKVTDEHLLKMIIRSRIVSRYIVSIDDNGKMVDLTGNYSKRVVFKNMAYRGVSILFKDDSVIPHGNWHECFIDKHFLERIKLIFDERNPNLGGVEDVSVSGINGSMSLNLSFPNKETLDKLLYTIKNSLIYKVINSRG</sequence>
<dbReference type="RefSeq" id="YP_009833386.1">
    <property type="nucleotide sequence ID" value="NC_048664.1"/>
</dbReference>
<evidence type="ECO:0000313" key="2">
    <source>
        <dbReference type="Proteomes" id="UP000479051"/>
    </source>
</evidence>
<dbReference type="Proteomes" id="UP000479051">
    <property type="component" value="Segment"/>
</dbReference>
<keyword evidence="2" id="KW-1185">Reference proteome</keyword>
<dbReference type="EMBL" id="LC519601">
    <property type="protein sequence ID" value="BBU72653.1"/>
    <property type="molecule type" value="Genomic_DNA"/>
</dbReference>
<organism evidence="1 2">
    <name type="scientific">Cronobacter phage vB_CsaP_009</name>
    <dbReference type="NCBI Taxonomy" id="2699738"/>
    <lineage>
        <taxon>Viruses</taxon>
        <taxon>Duplodnaviria</taxon>
        <taxon>Heunggongvirae</taxon>
        <taxon>Uroviricota</taxon>
        <taxon>Caudoviricetes</taxon>
        <taxon>Grimontviridae</taxon>
        <taxon>Privateervirus</taxon>
        <taxon>Privateervirus pv009</taxon>
    </lineage>
</organism>
<protein>
    <submittedName>
        <fullName evidence="1">Uncharacterized protein</fullName>
    </submittedName>
</protein>